<comment type="pathway">
    <text evidence="4">Lipid metabolism.</text>
</comment>
<comment type="similarity">
    <text evidence="5 18">Belongs to the CDS family.</text>
</comment>
<dbReference type="UniPathway" id="UPA00557">
    <property type="reaction ID" value="UER00614"/>
</dbReference>
<evidence type="ECO:0000313" key="21">
    <source>
        <dbReference type="Proteomes" id="UP000220922"/>
    </source>
</evidence>
<comment type="pathway">
    <text evidence="3 18">Phospholipid metabolism; CDP-diacylglycerol biosynthesis; CDP-diacylglycerol from sn-glycerol 3-phosphate: step 3/3.</text>
</comment>
<evidence type="ECO:0000256" key="2">
    <source>
        <dbReference type="ARBA" id="ARBA00004651"/>
    </source>
</evidence>
<keyword evidence="12 18" id="KW-0548">Nucleotidyltransferase</keyword>
<evidence type="ECO:0000256" key="12">
    <source>
        <dbReference type="ARBA" id="ARBA00022695"/>
    </source>
</evidence>
<feature type="transmembrane region" description="Helical" evidence="19">
    <location>
        <begin position="71"/>
        <end position="91"/>
    </location>
</feature>
<dbReference type="OrthoDB" id="9799199at2"/>
<dbReference type="PROSITE" id="PS01315">
    <property type="entry name" value="CDS"/>
    <property type="match status" value="1"/>
</dbReference>
<keyword evidence="10 18" id="KW-0808">Transferase</keyword>
<dbReference type="AlphaFoldDB" id="A0A2H3LDT1"/>
<comment type="catalytic activity">
    <reaction evidence="1 18">
        <text>a 1,2-diacyl-sn-glycero-3-phosphate + CTP + H(+) = a CDP-1,2-diacyl-sn-glycerol + diphosphate</text>
        <dbReference type="Rhea" id="RHEA:16229"/>
        <dbReference type="ChEBI" id="CHEBI:15378"/>
        <dbReference type="ChEBI" id="CHEBI:33019"/>
        <dbReference type="ChEBI" id="CHEBI:37563"/>
        <dbReference type="ChEBI" id="CHEBI:58332"/>
        <dbReference type="ChEBI" id="CHEBI:58608"/>
        <dbReference type="EC" id="2.7.7.41"/>
    </reaction>
</comment>
<evidence type="ECO:0000256" key="9">
    <source>
        <dbReference type="ARBA" id="ARBA00022516"/>
    </source>
</evidence>
<dbReference type="Pfam" id="PF01148">
    <property type="entry name" value="CTP_transf_1"/>
    <property type="match status" value="1"/>
</dbReference>
<feature type="transmembrane region" description="Helical" evidence="19">
    <location>
        <begin position="6"/>
        <end position="33"/>
    </location>
</feature>
<dbReference type="GO" id="GO:0016024">
    <property type="term" value="P:CDP-diacylglycerol biosynthetic process"/>
    <property type="evidence" value="ECO:0007669"/>
    <property type="project" value="UniProtKB-UniPathway"/>
</dbReference>
<keyword evidence="14" id="KW-0443">Lipid metabolism</keyword>
<feature type="transmembrane region" description="Helical" evidence="19">
    <location>
        <begin position="259"/>
        <end position="277"/>
    </location>
</feature>
<evidence type="ECO:0000256" key="8">
    <source>
        <dbReference type="ARBA" id="ARBA00022475"/>
    </source>
</evidence>
<feature type="transmembrane region" description="Helical" evidence="19">
    <location>
        <begin position="103"/>
        <end position="122"/>
    </location>
</feature>
<sequence>MVSVAILIPLIVAAGWWPLATILVVGVCVVLAIRELFAIFRQGGFAPRSGPGIAVGLAFCLAAAVRPLTPFDVTGLFLALAVSLTLIYELLPGDRTNSIQNWALTLAGAIYIGWLLSAFILLTQLSTPLRPAPLAGLGIPPGTAWLFLVLAITWIQDSAAFFVGRSIGRHKMAPVLSPKKSWEGFAGGMVASILTALVAVYLMGLPISYAGAVLIGFATGIAGPLGDLCESLIKRQIGVKDSGTLIPGHGGILDRMDSLLFTGPVVYYGVVLAMAFTSS</sequence>
<evidence type="ECO:0000256" key="19">
    <source>
        <dbReference type="SAM" id="Phobius"/>
    </source>
</evidence>
<evidence type="ECO:0000313" key="20">
    <source>
        <dbReference type="EMBL" id="PDW00776.1"/>
    </source>
</evidence>
<comment type="subcellular location">
    <subcellularLocation>
        <location evidence="2">Cell membrane</location>
        <topology evidence="2">Multi-pass membrane protein</topology>
    </subcellularLocation>
</comment>
<reference evidence="20 21" key="1">
    <citation type="submission" date="2016-05" db="EMBL/GenBank/DDBJ databases">
        <authorList>
            <person name="Lavstsen T."/>
            <person name="Jespersen J.S."/>
        </authorList>
    </citation>
    <scope>NUCLEOTIDE SEQUENCE [LARGE SCALE GENOMIC DNA]</scope>
    <source>
        <strain evidence="20 21">B7-9</strain>
    </source>
</reference>
<comment type="caution">
    <text evidence="20">The sequence shown here is derived from an EMBL/GenBank/DDBJ whole genome shotgun (WGS) entry which is preliminary data.</text>
</comment>
<evidence type="ECO:0000256" key="7">
    <source>
        <dbReference type="ARBA" id="ARBA00019373"/>
    </source>
</evidence>
<organism evidence="20 21">
    <name type="scientific">Candidatus Chloroploca asiatica</name>
    <dbReference type="NCBI Taxonomy" id="1506545"/>
    <lineage>
        <taxon>Bacteria</taxon>
        <taxon>Bacillati</taxon>
        <taxon>Chloroflexota</taxon>
        <taxon>Chloroflexia</taxon>
        <taxon>Chloroflexales</taxon>
        <taxon>Chloroflexineae</taxon>
        <taxon>Oscillochloridaceae</taxon>
        <taxon>Candidatus Chloroploca</taxon>
    </lineage>
</organism>
<feature type="transmembrane region" description="Helical" evidence="19">
    <location>
        <begin position="184"/>
        <end position="203"/>
    </location>
</feature>
<evidence type="ECO:0000256" key="11">
    <source>
        <dbReference type="ARBA" id="ARBA00022692"/>
    </source>
</evidence>
<proteinExistence type="inferred from homology"/>
<evidence type="ECO:0000256" key="10">
    <source>
        <dbReference type="ARBA" id="ARBA00022679"/>
    </source>
</evidence>
<evidence type="ECO:0000256" key="16">
    <source>
        <dbReference type="ARBA" id="ARBA00023209"/>
    </source>
</evidence>
<evidence type="ECO:0000256" key="13">
    <source>
        <dbReference type="ARBA" id="ARBA00022989"/>
    </source>
</evidence>
<dbReference type="PANTHER" id="PTHR46382:SF1">
    <property type="entry name" value="PHOSPHATIDATE CYTIDYLYLTRANSFERASE"/>
    <property type="match status" value="1"/>
</dbReference>
<dbReference type="GO" id="GO:0004605">
    <property type="term" value="F:phosphatidate cytidylyltransferase activity"/>
    <property type="evidence" value="ECO:0007669"/>
    <property type="project" value="UniProtKB-EC"/>
</dbReference>
<gene>
    <name evidence="20" type="ORF">A9Q02_08990</name>
</gene>
<dbReference type="PANTHER" id="PTHR46382">
    <property type="entry name" value="PHOSPHATIDATE CYTIDYLYLTRANSFERASE"/>
    <property type="match status" value="1"/>
</dbReference>
<name>A0A2H3LDT1_9CHLR</name>
<evidence type="ECO:0000256" key="6">
    <source>
        <dbReference type="ARBA" id="ARBA00012487"/>
    </source>
</evidence>
<accession>A0A2H3LDT1</accession>
<keyword evidence="8" id="KW-1003">Cell membrane</keyword>
<keyword evidence="21" id="KW-1185">Reference proteome</keyword>
<evidence type="ECO:0000256" key="18">
    <source>
        <dbReference type="RuleBase" id="RU003938"/>
    </source>
</evidence>
<protein>
    <recommendedName>
        <fullName evidence="7 18">Phosphatidate cytidylyltransferase</fullName>
        <ecNumber evidence="6 18">2.7.7.41</ecNumber>
    </recommendedName>
</protein>
<keyword evidence="11 18" id="KW-0812">Transmembrane</keyword>
<evidence type="ECO:0000256" key="4">
    <source>
        <dbReference type="ARBA" id="ARBA00005189"/>
    </source>
</evidence>
<keyword evidence="17" id="KW-1208">Phospholipid metabolism</keyword>
<keyword evidence="16" id="KW-0594">Phospholipid biosynthesis</keyword>
<evidence type="ECO:0000256" key="15">
    <source>
        <dbReference type="ARBA" id="ARBA00023136"/>
    </source>
</evidence>
<evidence type="ECO:0000256" key="3">
    <source>
        <dbReference type="ARBA" id="ARBA00005119"/>
    </source>
</evidence>
<dbReference type="EC" id="2.7.7.41" evidence="6 18"/>
<evidence type="ECO:0000256" key="5">
    <source>
        <dbReference type="ARBA" id="ARBA00010185"/>
    </source>
</evidence>
<keyword evidence="13 19" id="KW-1133">Transmembrane helix</keyword>
<dbReference type="InterPro" id="IPR000374">
    <property type="entry name" value="PC_trans"/>
</dbReference>
<dbReference type="Proteomes" id="UP000220922">
    <property type="component" value="Unassembled WGS sequence"/>
</dbReference>
<feature type="transmembrane region" description="Helical" evidence="19">
    <location>
        <begin position="45"/>
        <end position="65"/>
    </location>
</feature>
<dbReference type="EMBL" id="LYXE01000031">
    <property type="protein sequence ID" value="PDW00776.1"/>
    <property type="molecule type" value="Genomic_DNA"/>
</dbReference>
<evidence type="ECO:0000256" key="17">
    <source>
        <dbReference type="ARBA" id="ARBA00023264"/>
    </source>
</evidence>
<evidence type="ECO:0000256" key="1">
    <source>
        <dbReference type="ARBA" id="ARBA00001698"/>
    </source>
</evidence>
<feature type="transmembrane region" description="Helical" evidence="19">
    <location>
        <begin position="142"/>
        <end position="163"/>
    </location>
</feature>
<dbReference type="GO" id="GO:0005886">
    <property type="term" value="C:plasma membrane"/>
    <property type="evidence" value="ECO:0007669"/>
    <property type="project" value="UniProtKB-SubCell"/>
</dbReference>
<keyword evidence="15 19" id="KW-0472">Membrane</keyword>
<evidence type="ECO:0000256" key="14">
    <source>
        <dbReference type="ARBA" id="ARBA00023098"/>
    </source>
</evidence>
<keyword evidence="9" id="KW-0444">Lipid biosynthesis</keyword>